<evidence type="ECO:0000313" key="1">
    <source>
        <dbReference type="EMBL" id="CAH3031365.1"/>
    </source>
</evidence>
<dbReference type="PANTHER" id="PTHR46832:SF1">
    <property type="entry name" value="5'-METHYLTHIOADENOSINE_S-ADENOSYLHOMOCYSTEINE NUCLEOSIDASE"/>
    <property type="match status" value="1"/>
</dbReference>
<protein>
    <recommendedName>
        <fullName evidence="3">Nucleoside phosphorylase domain-containing protein</fullName>
    </recommendedName>
</protein>
<dbReference type="PANTHER" id="PTHR46832">
    <property type="entry name" value="5'-METHYLTHIOADENOSINE/S-ADENOSYLHOMOCYSTEINE NUCLEOSIDASE"/>
    <property type="match status" value="1"/>
</dbReference>
<dbReference type="Proteomes" id="UP001159428">
    <property type="component" value="Unassembled WGS sequence"/>
</dbReference>
<organism evidence="1 2">
    <name type="scientific">Pocillopora meandrina</name>
    <dbReference type="NCBI Taxonomy" id="46732"/>
    <lineage>
        <taxon>Eukaryota</taxon>
        <taxon>Metazoa</taxon>
        <taxon>Cnidaria</taxon>
        <taxon>Anthozoa</taxon>
        <taxon>Hexacorallia</taxon>
        <taxon>Scleractinia</taxon>
        <taxon>Astrocoeniina</taxon>
        <taxon>Pocilloporidae</taxon>
        <taxon>Pocillopora</taxon>
    </lineage>
</organism>
<gene>
    <name evidence="1" type="ORF">PMEA_00000064</name>
</gene>
<reference evidence="1 2" key="1">
    <citation type="submission" date="2022-05" db="EMBL/GenBank/DDBJ databases">
        <authorList>
            <consortium name="Genoscope - CEA"/>
            <person name="William W."/>
        </authorList>
    </citation>
    <scope>NUCLEOTIDE SEQUENCE [LARGE SCALE GENOMIC DNA]</scope>
</reference>
<dbReference type="GO" id="GO:0008782">
    <property type="term" value="F:adenosylhomocysteine nucleosidase activity"/>
    <property type="evidence" value="ECO:0007669"/>
    <property type="project" value="TreeGrafter"/>
</dbReference>
<proteinExistence type="predicted"/>
<evidence type="ECO:0008006" key="3">
    <source>
        <dbReference type="Google" id="ProtNLM"/>
    </source>
</evidence>
<dbReference type="GO" id="GO:0005829">
    <property type="term" value="C:cytosol"/>
    <property type="evidence" value="ECO:0007669"/>
    <property type="project" value="TreeGrafter"/>
</dbReference>
<dbReference type="GO" id="GO:0009116">
    <property type="term" value="P:nucleoside metabolic process"/>
    <property type="evidence" value="ECO:0007669"/>
    <property type="project" value="InterPro"/>
</dbReference>
<feature type="non-terminal residue" evidence="1">
    <location>
        <position position="1"/>
    </location>
</feature>
<comment type="caution">
    <text evidence="1">The sequence shown here is derived from an EMBL/GenBank/DDBJ whole genome shotgun (WGS) entry which is preliminary data.</text>
</comment>
<dbReference type="GO" id="GO:0019284">
    <property type="term" value="P:L-methionine salvage from S-adenosylmethionine"/>
    <property type="evidence" value="ECO:0007669"/>
    <property type="project" value="TreeGrafter"/>
</dbReference>
<dbReference type="SUPFAM" id="SSF53167">
    <property type="entry name" value="Purine and uridine phosphorylases"/>
    <property type="match status" value="1"/>
</dbReference>
<evidence type="ECO:0000313" key="2">
    <source>
        <dbReference type="Proteomes" id="UP001159428"/>
    </source>
</evidence>
<sequence length="318" mass="35548">GDPPKVNISLPEISELTQNSKRWKDVRLPIDILLLTVKNCEFLSCYYYINDPFRSYLKGLGHVYFGSFGEDQDVKLKVALMKCSEGCKVPGGALTVVKNAVTQLRPKAVFSVGHCSGINQESTKLGDVVLSKKLTTYSYQKVTKDAKKFCGFTTPVSRDIAELIECAGHGWNPPLENPKERKVEVLCGEVLSGTEVVQAEWRREELVKSFPEAIAIETEGEGKISFSFENTFCFIHNSLLLYVSGVFSAAHDLKMEWVVVKGISGYADGTESKENWQTFASVTAASLVVSILKECSIFEDWPHYKGKQINFYLFWPVV</sequence>
<dbReference type="InterPro" id="IPR035994">
    <property type="entry name" value="Nucleoside_phosphorylase_sf"/>
</dbReference>
<keyword evidence="2" id="KW-1185">Reference proteome</keyword>
<dbReference type="AlphaFoldDB" id="A0AAU9VK38"/>
<dbReference type="Gene3D" id="3.40.50.1580">
    <property type="entry name" value="Nucleoside phosphorylase domain"/>
    <property type="match status" value="1"/>
</dbReference>
<accession>A0AAU9VK38</accession>
<name>A0AAU9VK38_9CNID</name>
<dbReference type="EMBL" id="CALNXJ010000001">
    <property type="protein sequence ID" value="CAH3031365.1"/>
    <property type="molecule type" value="Genomic_DNA"/>
</dbReference>
<dbReference type="GO" id="GO:0008930">
    <property type="term" value="F:methylthioadenosine nucleosidase activity"/>
    <property type="evidence" value="ECO:0007669"/>
    <property type="project" value="TreeGrafter"/>
</dbReference>